<proteinExistence type="predicted"/>
<comment type="caution">
    <text evidence="2">The sequence shown here is derived from an EMBL/GenBank/DDBJ whole genome shotgun (WGS) entry which is preliminary data.</text>
</comment>
<dbReference type="AlphaFoldDB" id="A0A8K0CV51"/>
<dbReference type="EMBL" id="VTPC01058357">
    <property type="protein sequence ID" value="KAF2890095.1"/>
    <property type="molecule type" value="Genomic_DNA"/>
</dbReference>
<dbReference type="OrthoDB" id="8300647at2759"/>
<dbReference type="InterPro" id="IPR029526">
    <property type="entry name" value="PGBD"/>
</dbReference>
<protein>
    <recommendedName>
        <fullName evidence="1">PiggyBac transposable element-derived protein domain-containing protein</fullName>
    </recommendedName>
</protein>
<name>A0A8K0CV51_IGNLU</name>
<feature type="domain" description="PiggyBac transposable element-derived protein" evidence="1">
    <location>
        <begin position="4"/>
        <end position="97"/>
    </location>
</feature>
<dbReference type="PANTHER" id="PTHR47272:SF1">
    <property type="entry name" value="PIGGYBAC TRANSPOSABLE ELEMENT-DERIVED PROTEIN 3-LIKE"/>
    <property type="match status" value="1"/>
</dbReference>
<evidence type="ECO:0000313" key="3">
    <source>
        <dbReference type="Proteomes" id="UP000801492"/>
    </source>
</evidence>
<reference evidence="2" key="1">
    <citation type="submission" date="2019-08" db="EMBL/GenBank/DDBJ databases">
        <title>The genome of the North American firefly Photinus pyralis.</title>
        <authorList>
            <consortium name="Photinus pyralis genome working group"/>
            <person name="Fallon T.R."/>
            <person name="Sander Lower S.E."/>
            <person name="Weng J.-K."/>
        </authorList>
    </citation>
    <scope>NUCLEOTIDE SEQUENCE</scope>
    <source>
        <strain evidence="2">TRF0915ILg1</strain>
        <tissue evidence="2">Whole body</tissue>
    </source>
</reference>
<accession>A0A8K0CV51</accession>
<gene>
    <name evidence="2" type="ORF">ILUMI_16078</name>
</gene>
<evidence type="ECO:0000259" key="1">
    <source>
        <dbReference type="Pfam" id="PF13843"/>
    </source>
</evidence>
<evidence type="ECO:0000313" key="2">
    <source>
        <dbReference type="EMBL" id="KAF2890095.1"/>
    </source>
</evidence>
<dbReference type="PANTHER" id="PTHR47272">
    <property type="entry name" value="DDE_TNP_1_7 DOMAIN-CONTAINING PROTEIN"/>
    <property type="match status" value="1"/>
</dbReference>
<sequence>MFRLFFDNIFTGIDLLPDLKNINIEASGTIRDNCVDKSCTLIDLKQMKKTVRGTWECATDDNTEISIIKWDDNNIVSIATNFDQVQPVKDVARFSREARKKITIQ</sequence>
<dbReference type="Pfam" id="PF13843">
    <property type="entry name" value="DDE_Tnp_1_7"/>
    <property type="match status" value="1"/>
</dbReference>
<organism evidence="2 3">
    <name type="scientific">Ignelater luminosus</name>
    <name type="common">Cucubano</name>
    <name type="synonym">Pyrophorus luminosus</name>
    <dbReference type="NCBI Taxonomy" id="2038154"/>
    <lineage>
        <taxon>Eukaryota</taxon>
        <taxon>Metazoa</taxon>
        <taxon>Ecdysozoa</taxon>
        <taxon>Arthropoda</taxon>
        <taxon>Hexapoda</taxon>
        <taxon>Insecta</taxon>
        <taxon>Pterygota</taxon>
        <taxon>Neoptera</taxon>
        <taxon>Endopterygota</taxon>
        <taxon>Coleoptera</taxon>
        <taxon>Polyphaga</taxon>
        <taxon>Elateriformia</taxon>
        <taxon>Elateroidea</taxon>
        <taxon>Elateridae</taxon>
        <taxon>Agrypninae</taxon>
        <taxon>Pyrophorini</taxon>
        <taxon>Ignelater</taxon>
    </lineage>
</organism>
<keyword evidence="3" id="KW-1185">Reference proteome</keyword>
<dbReference type="Proteomes" id="UP000801492">
    <property type="component" value="Unassembled WGS sequence"/>
</dbReference>